<evidence type="ECO:0000313" key="1">
    <source>
        <dbReference type="EMBL" id="QJA56590.1"/>
    </source>
</evidence>
<proteinExistence type="predicted"/>
<name>A0A6M3IGG6_9ZZZZ</name>
<dbReference type="EMBL" id="MT141228">
    <property type="protein sequence ID" value="QJA56590.1"/>
    <property type="molecule type" value="Genomic_DNA"/>
</dbReference>
<protein>
    <recommendedName>
        <fullName evidence="2">Tail protein</fullName>
    </recommendedName>
</protein>
<reference evidence="1" key="1">
    <citation type="submission" date="2020-03" db="EMBL/GenBank/DDBJ databases">
        <title>The deep terrestrial virosphere.</title>
        <authorList>
            <person name="Holmfeldt K."/>
            <person name="Nilsson E."/>
            <person name="Simone D."/>
            <person name="Lopez-Fernandez M."/>
            <person name="Wu X."/>
            <person name="de Brujin I."/>
            <person name="Lundin D."/>
            <person name="Andersson A."/>
            <person name="Bertilsson S."/>
            <person name="Dopson M."/>
        </authorList>
    </citation>
    <scope>NUCLEOTIDE SEQUENCE</scope>
    <source>
        <strain evidence="1">MM415B01822</strain>
    </source>
</reference>
<organism evidence="1">
    <name type="scientific">viral metagenome</name>
    <dbReference type="NCBI Taxonomy" id="1070528"/>
    <lineage>
        <taxon>unclassified sequences</taxon>
        <taxon>metagenomes</taxon>
        <taxon>organismal metagenomes</taxon>
    </lineage>
</organism>
<gene>
    <name evidence="1" type="ORF">MM415B01822_0004</name>
</gene>
<evidence type="ECO:0008006" key="2">
    <source>
        <dbReference type="Google" id="ProtNLM"/>
    </source>
</evidence>
<dbReference type="AlphaFoldDB" id="A0A6M3IGG6"/>
<sequence>MADSSRKTIMDRVLALMATITTGNGYVTTVASVSEQLRQYDQIPENQMPAVMPIDADETRSWESFDGAHNRRGELDIIISCVVFSNTSATRSARLALMMDIEKAMLNDATLGALIIDIDSTSVVTDKGTIPKYSVWDQTFRITYFYDSGDGG</sequence>
<accession>A0A6M3IGG6</accession>